<keyword evidence="1" id="KW-0472">Membrane</keyword>
<feature type="transmembrane region" description="Helical" evidence="1">
    <location>
        <begin position="90"/>
        <end position="109"/>
    </location>
</feature>
<proteinExistence type="predicted"/>
<dbReference type="Proteomes" id="UP001374579">
    <property type="component" value="Unassembled WGS sequence"/>
</dbReference>
<keyword evidence="3" id="KW-1185">Reference proteome</keyword>
<feature type="transmembrane region" description="Helical" evidence="1">
    <location>
        <begin position="30"/>
        <end position="53"/>
    </location>
</feature>
<dbReference type="Gene3D" id="1.20.1250.20">
    <property type="entry name" value="MFS general substrate transporter like domains"/>
    <property type="match status" value="1"/>
</dbReference>
<sequence length="129" mass="14066">MVDLIAQSMLACLVATFVTCETAGRWAFMFWSAAMFFTISGVFTLTPPLIFALYGSKHFRVNVGLMDMSGVVGAVLTVVVVPILKDAFGWHGMFYVGFAGLFASMLLNMSMSLKIGDSIPDHMRPILSL</sequence>
<evidence type="ECO:0000313" key="3">
    <source>
        <dbReference type="Proteomes" id="UP001374579"/>
    </source>
</evidence>
<dbReference type="SUPFAM" id="SSF103473">
    <property type="entry name" value="MFS general substrate transporter"/>
    <property type="match status" value="1"/>
</dbReference>
<evidence type="ECO:0000313" key="2">
    <source>
        <dbReference type="EMBL" id="KAK7116524.1"/>
    </source>
</evidence>
<organism evidence="2 3">
    <name type="scientific">Littorina saxatilis</name>
    <dbReference type="NCBI Taxonomy" id="31220"/>
    <lineage>
        <taxon>Eukaryota</taxon>
        <taxon>Metazoa</taxon>
        <taxon>Spiralia</taxon>
        <taxon>Lophotrochozoa</taxon>
        <taxon>Mollusca</taxon>
        <taxon>Gastropoda</taxon>
        <taxon>Caenogastropoda</taxon>
        <taxon>Littorinimorpha</taxon>
        <taxon>Littorinoidea</taxon>
        <taxon>Littorinidae</taxon>
        <taxon>Littorina</taxon>
    </lineage>
</organism>
<dbReference type="InterPro" id="IPR036259">
    <property type="entry name" value="MFS_trans_sf"/>
</dbReference>
<name>A0AAN9GPZ8_9CAEN</name>
<comment type="caution">
    <text evidence="2">The sequence shown here is derived from an EMBL/GenBank/DDBJ whole genome shotgun (WGS) entry which is preliminary data.</text>
</comment>
<reference evidence="2 3" key="1">
    <citation type="submission" date="2024-02" db="EMBL/GenBank/DDBJ databases">
        <title>Chromosome-scale genome assembly of the rough periwinkle Littorina saxatilis.</title>
        <authorList>
            <person name="De Jode A."/>
            <person name="Faria R."/>
            <person name="Formenti G."/>
            <person name="Sims Y."/>
            <person name="Smith T.P."/>
            <person name="Tracey A."/>
            <person name="Wood J.M.D."/>
            <person name="Zagrodzka Z.B."/>
            <person name="Johannesson K."/>
            <person name="Butlin R.K."/>
            <person name="Leder E.H."/>
        </authorList>
    </citation>
    <scope>NUCLEOTIDE SEQUENCE [LARGE SCALE GENOMIC DNA]</scope>
    <source>
        <strain evidence="2">Snail1</strain>
        <tissue evidence="2">Muscle</tissue>
    </source>
</reference>
<keyword evidence="1" id="KW-0812">Transmembrane</keyword>
<feature type="transmembrane region" description="Helical" evidence="1">
    <location>
        <begin position="65"/>
        <end position="84"/>
    </location>
</feature>
<gene>
    <name evidence="2" type="ORF">V1264_002191</name>
</gene>
<dbReference type="EMBL" id="JBAMIC010000001">
    <property type="protein sequence ID" value="KAK7116524.1"/>
    <property type="molecule type" value="Genomic_DNA"/>
</dbReference>
<dbReference type="AlphaFoldDB" id="A0AAN9GPZ8"/>
<evidence type="ECO:0000256" key="1">
    <source>
        <dbReference type="SAM" id="Phobius"/>
    </source>
</evidence>
<protein>
    <submittedName>
        <fullName evidence="2">Uncharacterized protein</fullName>
    </submittedName>
</protein>
<accession>A0AAN9GPZ8</accession>
<keyword evidence="1" id="KW-1133">Transmembrane helix</keyword>